<comment type="similarity">
    <text evidence="1">Belongs to the bacterial solute-binding protein 3 family.</text>
</comment>
<dbReference type="AlphaFoldDB" id="A0A2S2E5J9"/>
<organism evidence="5 6">
    <name type="scientific">Saliniradius amylolyticus</name>
    <dbReference type="NCBI Taxonomy" id="2183582"/>
    <lineage>
        <taxon>Bacteria</taxon>
        <taxon>Pseudomonadati</taxon>
        <taxon>Pseudomonadota</taxon>
        <taxon>Gammaproteobacteria</taxon>
        <taxon>Alteromonadales</taxon>
        <taxon>Alteromonadaceae</taxon>
        <taxon>Saliniradius</taxon>
    </lineage>
</organism>
<gene>
    <name evidence="5" type="ORF">HMF8227_02427</name>
</gene>
<evidence type="ECO:0000259" key="4">
    <source>
        <dbReference type="SMART" id="SM00062"/>
    </source>
</evidence>
<dbReference type="RefSeq" id="WP_338056574.1">
    <property type="nucleotide sequence ID" value="NZ_CP029347.1"/>
</dbReference>
<reference evidence="5 6" key="1">
    <citation type="submission" date="2018-05" db="EMBL/GenBank/DDBJ databases">
        <title>Salinimonas sp. HMF8227 Genome sequencing and assembly.</title>
        <authorList>
            <person name="Kang H."/>
            <person name="Kang J."/>
            <person name="Cha I."/>
            <person name="Kim H."/>
            <person name="Joh K."/>
        </authorList>
    </citation>
    <scope>NUCLEOTIDE SEQUENCE [LARGE SCALE GENOMIC DNA]</scope>
    <source>
        <strain evidence="5 6">HMF8227</strain>
    </source>
</reference>
<keyword evidence="6" id="KW-1185">Reference proteome</keyword>
<dbReference type="KEGG" id="salh:HMF8227_02427"/>
<dbReference type="PANTHER" id="PTHR35936">
    <property type="entry name" value="MEMBRANE-BOUND LYTIC MUREIN TRANSGLYCOSYLASE F"/>
    <property type="match status" value="1"/>
</dbReference>
<evidence type="ECO:0000256" key="3">
    <source>
        <dbReference type="SAM" id="SignalP"/>
    </source>
</evidence>
<feature type="chain" id="PRO_5015502829" description="Solute-binding protein family 3/N-terminal domain-containing protein" evidence="3">
    <location>
        <begin position="24"/>
        <end position="263"/>
    </location>
</feature>
<feature type="domain" description="Solute-binding protein family 3/N-terminal" evidence="4">
    <location>
        <begin position="32"/>
        <end position="255"/>
    </location>
</feature>
<keyword evidence="2 3" id="KW-0732">Signal</keyword>
<dbReference type="SMART" id="SM00062">
    <property type="entry name" value="PBPb"/>
    <property type="match status" value="1"/>
</dbReference>
<dbReference type="Gene3D" id="3.40.190.10">
    <property type="entry name" value="Periplasmic binding protein-like II"/>
    <property type="match status" value="2"/>
</dbReference>
<dbReference type="PANTHER" id="PTHR35936:SF25">
    <property type="entry name" value="ABC TRANSPORTER SUBSTRATE-BINDING PROTEIN"/>
    <property type="match status" value="1"/>
</dbReference>
<accession>A0A2S2E5J9</accession>
<dbReference type="Proteomes" id="UP000245728">
    <property type="component" value="Chromosome"/>
</dbReference>
<name>A0A2S2E5J9_9ALTE</name>
<proteinExistence type="inferred from homology"/>
<dbReference type="SUPFAM" id="SSF53850">
    <property type="entry name" value="Periplasmic binding protein-like II"/>
    <property type="match status" value="1"/>
</dbReference>
<dbReference type="EMBL" id="CP029347">
    <property type="protein sequence ID" value="AWL12879.1"/>
    <property type="molecule type" value="Genomic_DNA"/>
</dbReference>
<evidence type="ECO:0000313" key="6">
    <source>
        <dbReference type="Proteomes" id="UP000245728"/>
    </source>
</evidence>
<feature type="signal peptide" evidence="3">
    <location>
        <begin position="1"/>
        <end position="23"/>
    </location>
</feature>
<dbReference type="Pfam" id="PF00497">
    <property type="entry name" value="SBP_bac_3"/>
    <property type="match status" value="1"/>
</dbReference>
<evidence type="ECO:0000256" key="2">
    <source>
        <dbReference type="ARBA" id="ARBA00022729"/>
    </source>
</evidence>
<dbReference type="InterPro" id="IPR001638">
    <property type="entry name" value="Solute-binding_3/MltF_N"/>
</dbReference>
<sequence length="263" mass="29882">MRLLAAFTLCLWLLGYLPLQAHASASVQPDKGLYLVTEPWPPFMHPKLPHQGLMTHIVQVALKRMGINLKLLFIPWARAIQMVKNGEADGIVGIYPTKQRKQYLTFSDPVFVEQNALYARTDDLVRFAHIDDLKPYSIGVVRDAANGEPFDSATQLNKVLLTSNQQSIDMLLLNRIDLLAGPERVIEYLLSTQFPERQQELVRLTPIIGRKALSVAIRQQYPDAKAFMQQFNEHLAALKQDGSYDRIIKEHGVKLLSDDRLLK</sequence>
<evidence type="ECO:0000313" key="5">
    <source>
        <dbReference type="EMBL" id="AWL12879.1"/>
    </source>
</evidence>
<evidence type="ECO:0000256" key="1">
    <source>
        <dbReference type="ARBA" id="ARBA00010333"/>
    </source>
</evidence>
<protein>
    <recommendedName>
        <fullName evidence="4">Solute-binding protein family 3/N-terminal domain-containing protein</fullName>
    </recommendedName>
</protein>